<name>A0A6A7AVT5_9PLEO</name>
<evidence type="ECO:0000313" key="1">
    <source>
        <dbReference type="EMBL" id="KAF2846255.1"/>
    </source>
</evidence>
<keyword evidence="2" id="KW-1185">Reference proteome</keyword>
<sequence>MDQPDVGTQRSGLLCLPGELSPELRNIIYDYCSKNAGIVMRYRPNEQHTAVSHRSLMQTTRQLRQEFRPIYMRQTRNIVYLSPESGDYIRTYYITASSGPQEPHQGDLTIVVPEELTMQQFNMVSLFVVLMGSPDLRFRFKVTQVNVHRRISDTHLHGGIEYFNRFLKNFRLESDINWRYMFLDAFSGVGISIRSVYPTCRLSFHIQSQMMTKWGPLIEKLWMFIGQRQKKEMCQEQKGGQIVLRTSVMLRVCKKEDIMGYTFMSISGSSV</sequence>
<organism evidence="1 2">
    <name type="scientific">Plenodomus tracheiphilus IPT5</name>
    <dbReference type="NCBI Taxonomy" id="1408161"/>
    <lineage>
        <taxon>Eukaryota</taxon>
        <taxon>Fungi</taxon>
        <taxon>Dikarya</taxon>
        <taxon>Ascomycota</taxon>
        <taxon>Pezizomycotina</taxon>
        <taxon>Dothideomycetes</taxon>
        <taxon>Pleosporomycetidae</taxon>
        <taxon>Pleosporales</taxon>
        <taxon>Pleosporineae</taxon>
        <taxon>Leptosphaeriaceae</taxon>
        <taxon>Plenodomus</taxon>
    </lineage>
</organism>
<dbReference type="OrthoDB" id="4133832at2759"/>
<dbReference type="EMBL" id="MU006337">
    <property type="protein sequence ID" value="KAF2846255.1"/>
    <property type="molecule type" value="Genomic_DNA"/>
</dbReference>
<protein>
    <submittedName>
        <fullName evidence="1">Uncharacterized protein</fullName>
    </submittedName>
</protein>
<proteinExistence type="predicted"/>
<gene>
    <name evidence="1" type="ORF">T440DRAFT_542668</name>
</gene>
<dbReference type="AlphaFoldDB" id="A0A6A7AVT5"/>
<dbReference type="Proteomes" id="UP000799423">
    <property type="component" value="Unassembled WGS sequence"/>
</dbReference>
<reference evidence="1" key="1">
    <citation type="submission" date="2020-01" db="EMBL/GenBank/DDBJ databases">
        <authorList>
            <consortium name="DOE Joint Genome Institute"/>
            <person name="Haridas S."/>
            <person name="Albert R."/>
            <person name="Binder M."/>
            <person name="Bloem J."/>
            <person name="Labutti K."/>
            <person name="Salamov A."/>
            <person name="Andreopoulos B."/>
            <person name="Baker S.E."/>
            <person name="Barry K."/>
            <person name="Bills G."/>
            <person name="Bluhm B.H."/>
            <person name="Cannon C."/>
            <person name="Castanera R."/>
            <person name="Culley D.E."/>
            <person name="Daum C."/>
            <person name="Ezra D."/>
            <person name="Gonzalez J.B."/>
            <person name="Henrissat B."/>
            <person name="Kuo A."/>
            <person name="Liang C."/>
            <person name="Lipzen A."/>
            <person name="Lutzoni F."/>
            <person name="Magnuson J."/>
            <person name="Mondo S."/>
            <person name="Nolan M."/>
            <person name="Ohm R."/>
            <person name="Pangilinan J."/>
            <person name="Park H.-J."/>
            <person name="Ramirez L."/>
            <person name="Alfaro M."/>
            <person name="Sun H."/>
            <person name="Tritt A."/>
            <person name="Yoshinaga Y."/>
            <person name="Zwiers L.-H."/>
            <person name="Turgeon B.G."/>
            <person name="Goodwin S.B."/>
            <person name="Spatafora J.W."/>
            <person name="Crous P.W."/>
            <person name="Grigoriev I.V."/>
        </authorList>
    </citation>
    <scope>NUCLEOTIDE SEQUENCE</scope>
    <source>
        <strain evidence="1">IPT5</strain>
    </source>
</reference>
<accession>A0A6A7AVT5</accession>
<evidence type="ECO:0000313" key="2">
    <source>
        <dbReference type="Proteomes" id="UP000799423"/>
    </source>
</evidence>